<keyword evidence="1" id="KW-0812">Transmembrane</keyword>
<dbReference type="Proteomes" id="UP000198748">
    <property type="component" value="Unassembled WGS sequence"/>
</dbReference>
<keyword evidence="1" id="KW-0472">Membrane</keyword>
<evidence type="ECO:0000256" key="1">
    <source>
        <dbReference type="SAM" id="Phobius"/>
    </source>
</evidence>
<sequence>MKTNADAIEQKRKFLASASLGFRILVFLKIQLVWMEPRPFNGYFTCQKTNKWNPLTWLFLLLLIPFAGAIGIIGFFEDVPAEFETKRHG</sequence>
<feature type="transmembrane region" description="Helical" evidence="1">
    <location>
        <begin position="55"/>
        <end position="76"/>
    </location>
</feature>
<gene>
    <name evidence="2" type="ORF">SAMN04487996_12282</name>
</gene>
<protein>
    <submittedName>
        <fullName evidence="2">Uncharacterized protein</fullName>
    </submittedName>
</protein>
<organism evidence="2 3">
    <name type="scientific">Dyadobacter soli</name>
    <dbReference type="NCBI Taxonomy" id="659014"/>
    <lineage>
        <taxon>Bacteria</taxon>
        <taxon>Pseudomonadati</taxon>
        <taxon>Bacteroidota</taxon>
        <taxon>Cytophagia</taxon>
        <taxon>Cytophagales</taxon>
        <taxon>Spirosomataceae</taxon>
        <taxon>Dyadobacter</taxon>
    </lineage>
</organism>
<proteinExistence type="predicted"/>
<accession>A0A1G7WKV4</accession>
<evidence type="ECO:0000313" key="3">
    <source>
        <dbReference type="Proteomes" id="UP000198748"/>
    </source>
</evidence>
<keyword evidence="1" id="KW-1133">Transmembrane helix</keyword>
<dbReference type="EMBL" id="FNAN01000022">
    <property type="protein sequence ID" value="SDG72479.1"/>
    <property type="molecule type" value="Genomic_DNA"/>
</dbReference>
<dbReference type="AlphaFoldDB" id="A0A1G7WKV4"/>
<keyword evidence="3" id="KW-1185">Reference proteome</keyword>
<evidence type="ECO:0000313" key="2">
    <source>
        <dbReference type="EMBL" id="SDG72479.1"/>
    </source>
</evidence>
<dbReference type="RefSeq" id="WP_090156716.1">
    <property type="nucleotide sequence ID" value="NZ_FNAN01000022.1"/>
</dbReference>
<reference evidence="3" key="1">
    <citation type="submission" date="2016-10" db="EMBL/GenBank/DDBJ databases">
        <authorList>
            <person name="Varghese N."/>
            <person name="Submissions S."/>
        </authorList>
    </citation>
    <scope>NUCLEOTIDE SEQUENCE [LARGE SCALE GENOMIC DNA]</scope>
    <source>
        <strain evidence="3">DSM 25329</strain>
    </source>
</reference>
<feature type="transmembrane region" description="Helical" evidence="1">
    <location>
        <begin position="14"/>
        <end position="35"/>
    </location>
</feature>
<dbReference type="STRING" id="659014.SAMN04487996_12282"/>
<name>A0A1G7WKV4_9BACT</name>